<dbReference type="InterPro" id="IPR010998">
    <property type="entry name" value="Integrase_recombinase_N"/>
</dbReference>
<dbReference type="Gene3D" id="1.10.150.130">
    <property type="match status" value="1"/>
</dbReference>
<dbReference type="GO" id="GO:0003677">
    <property type="term" value="F:DNA binding"/>
    <property type="evidence" value="ECO:0007669"/>
    <property type="project" value="UniProtKB-KW"/>
</dbReference>
<dbReference type="InterPro" id="IPR004107">
    <property type="entry name" value="Integrase_SAM-like_N"/>
</dbReference>
<feature type="non-terminal residue" evidence="4">
    <location>
        <position position="1"/>
    </location>
</feature>
<dbReference type="GO" id="GO:0015074">
    <property type="term" value="P:DNA integration"/>
    <property type="evidence" value="ECO:0007669"/>
    <property type="project" value="InterPro"/>
</dbReference>
<organism evidence="4">
    <name type="scientific">hydrothermal vent metagenome</name>
    <dbReference type="NCBI Taxonomy" id="652676"/>
    <lineage>
        <taxon>unclassified sequences</taxon>
        <taxon>metagenomes</taxon>
        <taxon>ecological metagenomes</taxon>
    </lineage>
</organism>
<dbReference type="EMBL" id="UOFK01000331">
    <property type="protein sequence ID" value="VAW82779.1"/>
    <property type="molecule type" value="Genomic_DNA"/>
</dbReference>
<evidence type="ECO:0000256" key="1">
    <source>
        <dbReference type="ARBA" id="ARBA00023125"/>
    </source>
</evidence>
<feature type="domain" description="Integrase SAM-like N-terminal" evidence="3">
    <location>
        <begin position="2"/>
        <end position="29"/>
    </location>
</feature>
<protein>
    <recommendedName>
        <fullName evidence="3">Integrase SAM-like N-terminal domain-containing protein</fullName>
    </recommendedName>
</protein>
<dbReference type="AlphaFoldDB" id="A0A3B0Z940"/>
<feature type="region of interest" description="Disordered" evidence="2">
    <location>
        <begin position="48"/>
        <end position="72"/>
    </location>
</feature>
<evidence type="ECO:0000256" key="2">
    <source>
        <dbReference type="SAM" id="MobiDB-lite"/>
    </source>
</evidence>
<sequence>NRRVSPSTQNQALNALVFLYKQIIGKPLGDILGTVRAKRPQHLPLFAAGKRGGHPFYPEHAGTRQPVDNRSR</sequence>
<evidence type="ECO:0000313" key="4">
    <source>
        <dbReference type="EMBL" id="VAW82779.1"/>
    </source>
</evidence>
<gene>
    <name evidence="4" type="ORF">MNBD_GAMMA13-1641</name>
</gene>
<dbReference type="Pfam" id="PF13495">
    <property type="entry name" value="Phage_int_SAM_4"/>
    <property type="match status" value="1"/>
</dbReference>
<evidence type="ECO:0000259" key="3">
    <source>
        <dbReference type="Pfam" id="PF13495"/>
    </source>
</evidence>
<reference evidence="4" key="1">
    <citation type="submission" date="2018-06" db="EMBL/GenBank/DDBJ databases">
        <authorList>
            <person name="Zhirakovskaya E."/>
        </authorList>
    </citation>
    <scope>NUCLEOTIDE SEQUENCE</scope>
</reference>
<proteinExistence type="predicted"/>
<name>A0A3B0Z940_9ZZZZ</name>
<keyword evidence="1" id="KW-0238">DNA-binding</keyword>
<accession>A0A3B0Z940</accession>